<feature type="compositionally biased region" description="Basic and acidic residues" evidence="1">
    <location>
        <begin position="188"/>
        <end position="204"/>
    </location>
</feature>
<evidence type="ECO:0000313" key="2">
    <source>
        <dbReference type="EMBL" id="MFC4161401.1"/>
    </source>
</evidence>
<protein>
    <submittedName>
        <fullName evidence="2">Type I-U CRISPR-associated protein Cas7</fullName>
    </submittedName>
</protein>
<organism evidence="2 3">
    <name type="scientific">Chitinimonas lacunae</name>
    <dbReference type="NCBI Taxonomy" id="1963018"/>
    <lineage>
        <taxon>Bacteria</taxon>
        <taxon>Pseudomonadati</taxon>
        <taxon>Pseudomonadota</taxon>
        <taxon>Betaproteobacteria</taxon>
        <taxon>Neisseriales</taxon>
        <taxon>Chitinibacteraceae</taxon>
        <taxon>Chitinimonas</taxon>
    </lineage>
</organism>
<dbReference type="RefSeq" id="WP_378167300.1">
    <property type="nucleotide sequence ID" value="NZ_JBHSBU010000001.1"/>
</dbReference>
<reference evidence="3" key="1">
    <citation type="journal article" date="2019" name="Int. J. Syst. Evol. Microbiol.">
        <title>The Global Catalogue of Microorganisms (GCM) 10K type strain sequencing project: providing services to taxonomists for standard genome sequencing and annotation.</title>
        <authorList>
            <consortium name="The Broad Institute Genomics Platform"/>
            <consortium name="The Broad Institute Genome Sequencing Center for Infectious Disease"/>
            <person name="Wu L."/>
            <person name="Ma J."/>
        </authorList>
    </citation>
    <scope>NUCLEOTIDE SEQUENCE [LARGE SCALE GENOMIC DNA]</scope>
    <source>
        <strain evidence="3">LMG 29894</strain>
    </source>
</reference>
<comment type="caution">
    <text evidence="2">The sequence shown here is derived from an EMBL/GenBank/DDBJ whole genome shotgun (WGS) entry which is preliminary data.</text>
</comment>
<proteinExistence type="predicted"/>
<dbReference type="Proteomes" id="UP001595791">
    <property type="component" value="Unassembled WGS sequence"/>
</dbReference>
<evidence type="ECO:0000313" key="3">
    <source>
        <dbReference type="Proteomes" id="UP001595791"/>
    </source>
</evidence>
<evidence type="ECO:0000256" key="1">
    <source>
        <dbReference type="SAM" id="MobiDB-lite"/>
    </source>
</evidence>
<dbReference type="InterPro" id="IPR013403">
    <property type="entry name" value="CRISPR-assoc_prot_Csb1/Cas7u"/>
</dbReference>
<keyword evidence="3" id="KW-1185">Reference proteome</keyword>
<feature type="region of interest" description="Disordered" evidence="1">
    <location>
        <begin position="186"/>
        <end position="221"/>
    </location>
</feature>
<dbReference type="EMBL" id="JBHSBU010000001">
    <property type="protein sequence ID" value="MFC4161401.1"/>
    <property type="molecule type" value="Genomic_DNA"/>
</dbReference>
<gene>
    <name evidence="2" type="ORF">ACFOW7_18860</name>
</gene>
<sequence>MPDPLRALITAAVHQASLLRITLRLEPAMLRVPRPTASPDSTAPFPPPHPVSTDHPNLAASCRTVVLDPVQRQARRLEIAIWEAAQRGEIHYPDIVLHLETAHGLEHYSVLDLPQRLHDTTLQGSLLDGTPFLHTAIGRALAAACPERATALFEHAPLTLLLGDRRLPGLIRSEIVGLDSRLAECPTGDDKQRDSHLCRQERSKRPAPVPGPEPILPASRPDDAVIREARLTSVLSLTALRRLRFEDAEGRYQQARDQAGQLVIAALGLYSLVVMLDMGCHLPSGYELIAQEVPRLDIVGSTPEARTTLPLEREATLALLRDSLEAARESGLGWRPEVLHTYADERLPSMLSGRRALRVAEDA</sequence>
<accession>A0ABV8MWN0</accession>
<dbReference type="Pfam" id="PF09617">
    <property type="entry name" value="Cas_GSU0053"/>
    <property type="match status" value="1"/>
</dbReference>
<name>A0ABV8MWN0_9NEIS</name>